<evidence type="ECO:0000313" key="1">
    <source>
        <dbReference type="EMBL" id="KAE9029871.1"/>
    </source>
</evidence>
<reference evidence="1 2" key="1">
    <citation type="submission" date="2018-09" db="EMBL/GenBank/DDBJ databases">
        <title>Genomic investigation of the strawberry pathogen Phytophthora fragariae indicates pathogenicity is determined by transcriptional variation in three key races.</title>
        <authorList>
            <person name="Adams T.M."/>
            <person name="Armitage A.D."/>
            <person name="Sobczyk M.K."/>
            <person name="Bates H.J."/>
            <person name="Dunwell J.M."/>
            <person name="Nellist C.F."/>
            <person name="Harrison R.J."/>
        </authorList>
    </citation>
    <scope>NUCLEOTIDE SEQUENCE [LARGE SCALE GENOMIC DNA]</scope>
    <source>
        <strain evidence="1 2">SCRP324</strain>
    </source>
</reference>
<accession>A0A6A3MC45</accession>
<sequence length="67" mass="7113">MASQTVSGDTSSTTATGLSHLQFEQVVEGSQFMNVQMMHSQSNGSGTDWSVPGLVWSVVQLWPVAAV</sequence>
<name>A0A6A3MC45_9STRA</name>
<comment type="caution">
    <text evidence="1">The sequence shown here is derived from an EMBL/GenBank/DDBJ whole genome shotgun (WGS) entry which is preliminary data.</text>
</comment>
<organism evidence="1 2">
    <name type="scientific">Phytophthora rubi</name>
    <dbReference type="NCBI Taxonomy" id="129364"/>
    <lineage>
        <taxon>Eukaryota</taxon>
        <taxon>Sar</taxon>
        <taxon>Stramenopiles</taxon>
        <taxon>Oomycota</taxon>
        <taxon>Peronosporomycetes</taxon>
        <taxon>Peronosporales</taxon>
        <taxon>Peronosporaceae</taxon>
        <taxon>Phytophthora</taxon>
    </lineage>
</organism>
<gene>
    <name evidence="1" type="ORF">PR002_g10012</name>
</gene>
<dbReference type="AlphaFoldDB" id="A0A6A3MC45"/>
<dbReference type="EMBL" id="QXFU01000554">
    <property type="protein sequence ID" value="KAE9029871.1"/>
    <property type="molecule type" value="Genomic_DNA"/>
</dbReference>
<evidence type="ECO:0000313" key="2">
    <source>
        <dbReference type="Proteomes" id="UP000435112"/>
    </source>
</evidence>
<dbReference type="Proteomes" id="UP000435112">
    <property type="component" value="Unassembled WGS sequence"/>
</dbReference>
<proteinExistence type="predicted"/>
<protein>
    <submittedName>
        <fullName evidence="1">Uncharacterized protein</fullName>
    </submittedName>
</protein>